<dbReference type="RefSeq" id="WP_010934571.1">
    <property type="nucleotide sequence ID" value="NZ_JADQUE010000001.1"/>
</dbReference>
<dbReference type="Proteomes" id="UP000197692">
    <property type="component" value="Unassembled WGS sequence"/>
</dbReference>
<reference evidence="2" key="1">
    <citation type="submission" date="2016-02" db="EMBL/GenBank/DDBJ databases">
        <title>Genomic analyses of a collection of pathogenic Corynebacterium diphtheriae.</title>
        <authorList>
            <person name="Sangal V."/>
            <person name="Titov L."/>
        </authorList>
    </citation>
    <scope>NUCLEOTIDE SEQUENCE [LARGE SCALE GENOMIC DNA]</scope>
    <source>
        <strain evidence="2">1438</strain>
    </source>
</reference>
<dbReference type="AlphaFoldDB" id="A0A854NKQ7"/>
<proteinExistence type="predicted"/>
<protein>
    <submittedName>
        <fullName evidence="1">Uncharacterized protein</fullName>
    </submittedName>
</protein>
<accession>A0A854NKQ7</accession>
<evidence type="ECO:0000313" key="1">
    <source>
        <dbReference type="EMBL" id="OWM35612.1"/>
    </source>
</evidence>
<sequence length="107" mass="12372">MQVERQKSKSHYPGESAWHTYQRAVKKAQSAATELERQTILRSARHRYWTAIGKIHKVAVDTTREPVNPAKVHPITGQRRQFSNSRFDGTPGRKRNIKNVARVRRIG</sequence>
<organism evidence="1 2">
    <name type="scientific">Corynebacterium diphtheriae bv. mitis</name>
    <dbReference type="NCBI Taxonomy" id="1806053"/>
    <lineage>
        <taxon>Bacteria</taxon>
        <taxon>Bacillati</taxon>
        <taxon>Actinomycetota</taxon>
        <taxon>Actinomycetes</taxon>
        <taxon>Mycobacteriales</taxon>
        <taxon>Corynebacteriaceae</taxon>
        <taxon>Corynebacterium</taxon>
    </lineage>
</organism>
<name>A0A854NKQ7_CORDP</name>
<evidence type="ECO:0000313" key="2">
    <source>
        <dbReference type="Proteomes" id="UP000197692"/>
    </source>
</evidence>
<gene>
    <name evidence="1" type="ORF">AY602_00925</name>
</gene>
<dbReference type="EMBL" id="LSZF01000012">
    <property type="protein sequence ID" value="OWM35612.1"/>
    <property type="molecule type" value="Genomic_DNA"/>
</dbReference>
<comment type="caution">
    <text evidence="1">The sequence shown here is derived from an EMBL/GenBank/DDBJ whole genome shotgun (WGS) entry which is preliminary data.</text>
</comment>